<dbReference type="Proteomes" id="UP000829291">
    <property type="component" value="Chromosome 3"/>
</dbReference>
<dbReference type="InterPro" id="IPR006694">
    <property type="entry name" value="Fatty_acid_hydroxylase"/>
</dbReference>
<comment type="similarity">
    <text evidence="3">Belongs to the sterol desaturase family. SCS7 subfamily.</text>
</comment>
<keyword evidence="11" id="KW-0560">Oxidoreductase</keyword>
<protein>
    <submittedName>
        <fullName evidence="18">Fatty acid 2-hydroxylase isoform X1</fullName>
    </submittedName>
</protein>
<evidence type="ECO:0000256" key="12">
    <source>
        <dbReference type="ARBA" id="ARBA00023098"/>
    </source>
</evidence>
<dbReference type="InterPro" id="IPR001199">
    <property type="entry name" value="Cyt_B5-like_heme/steroid-bd"/>
</dbReference>
<feature type="transmembrane region" description="Helical" evidence="15">
    <location>
        <begin position="350"/>
        <end position="368"/>
    </location>
</feature>
<comment type="cofactor">
    <cofactor evidence="1">
        <name>Zn(2+)</name>
        <dbReference type="ChEBI" id="CHEBI:29105"/>
    </cofactor>
</comment>
<evidence type="ECO:0000256" key="4">
    <source>
        <dbReference type="ARBA" id="ARBA00022516"/>
    </source>
</evidence>
<sequence length="454" mass="53175">MLARRRFHREDITFSDEIFQHSICLTRVQYCYALRRILQRKNHFVTKHLKSMLSSLRIHHAKFTCTCAQTQYKTSRDSLLTGRDLFAASTDEGFILHGETPVVYNQSQEKDTRMVEKSESRVEPKVTPHNGITRVYQADNVTENPHEFIVKYKGRKYDIQNLLKKHPGGSRIMKPYKGLNVDEAMVTNSHSIAAFHLFEEFVQSNQEEYQEIERLVDWNAPLLSQVGSLGDRYWEWVNLPVNRPIRLFASNGLERLTVTPWYMVPAVWIPIIFFLLYRGCSIDLKGNFVDSIPQISFAISWGILLWTFLEYTLHRKLFHMKPPADSKIFITLHFLLHGLHHKAPFDEQRLVFPPVPAMLLAVVFYTAYEMVFPVAMMNFAAGGVAIGYLCYDMTHYYLHYGSPKAETYMYVMKRYHNYHHFSYHDEGFGISSRLWDYVFGTAITLRNLKKAIEW</sequence>
<keyword evidence="14" id="KW-0275">Fatty acid biosynthesis</keyword>
<keyword evidence="5 15" id="KW-0812">Transmembrane</keyword>
<evidence type="ECO:0000256" key="1">
    <source>
        <dbReference type="ARBA" id="ARBA00001947"/>
    </source>
</evidence>
<feature type="transmembrane region" description="Helical" evidence="15">
    <location>
        <begin position="291"/>
        <end position="313"/>
    </location>
</feature>
<evidence type="ECO:0000256" key="3">
    <source>
        <dbReference type="ARBA" id="ARBA00005747"/>
    </source>
</evidence>
<evidence type="ECO:0000256" key="11">
    <source>
        <dbReference type="ARBA" id="ARBA00023002"/>
    </source>
</evidence>
<evidence type="ECO:0000313" key="18">
    <source>
        <dbReference type="RefSeq" id="XP_046591081.1"/>
    </source>
</evidence>
<dbReference type="SUPFAM" id="SSF55856">
    <property type="entry name" value="Cytochrome b5-like heme/steroid binding domain"/>
    <property type="match status" value="1"/>
</dbReference>
<comment type="subcellular location">
    <subcellularLocation>
        <location evidence="2">Endoplasmic reticulum membrane</location>
        <topology evidence="2">Multi-pass membrane protein</topology>
    </subcellularLocation>
</comment>
<dbReference type="GeneID" id="107225368"/>
<keyword evidence="8" id="KW-0276">Fatty acid metabolism</keyword>
<accession>A0ABM3FST9</accession>
<evidence type="ECO:0000256" key="9">
    <source>
        <dbReference type="ARBA" id="ARBA00022833"/>
    </source>
</evidence>
<reference evidence="18" key="1">
    <citation type="submission" date="2025-08" db="UniProtKB">
        <authorList>
            <consortium name="RefSeq"/>
        </authorList>
    </citation>
    <scope>IDENTIFICATION</scope>
    <source>
        <tissue evidence="18">Thorax and Abdomen</tissue>
    </source>
</reference>
<proteinExistence type="inferred from homology"/>
<keyword evidence="7" id="KW-0256">Endoplasmic reticulum</keyword>
<dbReference type="PANTHER" id="PTHR12863">
    <property type="entry name" value="FATTY ACID HYDROXYLASE"/>
    <property type="match status" value="1"/>
</dbReference>
<evidence type="ECO:0000256" key="5">
    <source>
        <dbReference type="ARBA" id="ARBA00022692"/>
    </source>
</evidence>
<keyword evidence="13 15" id="KW-0472">Membrane</keyword>
<evidence type="ECO:0000256" key="14">
    <source>
        <dbReference type="ARBA" id="ARBA00023160"/>
    </source>
</evidence>
<dbReference type="InterPro" id="IPR036400">
    <property type="entry name" value="Cyt_B5-like_heme/steroid_sf"/>
</dbReference>
<dbReference type="InterPro" id="IPR014430">
    <property type="entry name" value="Scs7"/>
</dbReference>
<feature type="transmembrane region" description="Helical" evidence="15">
    <location>
        <begin position="374"/>
        <end position="391"/>
    </location>
</feature>
<feature type="transmembrane region" description="Helical" evidence="15">
    <location>
        <begin position="261"/>
        <end position="279"/>
    </location>
</feature>
<gene>
    <name evidence="18" type="primary">LOC107225368</name>
</gene>
<keyword evidence="12" id="KW-0443">Lipid metabolism</keyword>
<keyword evidence="6" id="KW-0479">Metal-binding</keyword>
<dbReference type="PROSITE" id="PS50255">
    <property type="entry name" value="CYTOCHROME_B5_2"/>
    <property type="match status" value="1"/>
</dbReference>
<dbReference type="RefSeq" id="XP_046591081.1">
    <property type="nucleotide sequence ID" value="XM_046735125.1"/>
</dbReference>
<dbReference type="Gene3D" id="3.10.120.10">
    <property type="entry name" value="Cytochrome b5-like heme/steroid binding domain"/>
    <property type="match status" value="1"/>
</dbReference>
<evidence type="ECO:0000313" key="17">
    <source>
        <dbReference type="Proteomes" id="UP000829291"/>
    </source>
</evidence>
<evidence type="ECO:0000256" key="7">
    <source>
        <dbReference type="ARBA" id="ARBA00022824"/>
    </source>
</evidence>
<keyword evidence="17" id="KW-1185">Reference proteome</keyword>
<dbReference type="Pfam" id="PF04116">
    <property type="entry name" value="FA_hydroxylase"/>
    <property type="match status" value="1"/>
</dbReference>
<feature type="domain" description="Cytochrome b5 heme-binding" evidence="16">
    <location>
        <begin position="125"/>
        <end position="201"/>
    </location>
</feature>
<keyword evidence="10 15" id="KW-1133">Transmembrane helix</keyword>
<evidence type="ECO:0000256" key="13">
    <source>
        <dbReference type="ARBA" id="ARBA00023136"/>
    </source>
</evidence>
<evidence type="ECO:0000256" key="15">
    <source>
        <dbReference type="SAM" id="Phobius"/>
    </source>
</evidence>
<dbReference type="PANTHER" id="PTHR12863:SF1">
    <property type="entry name" value="FATTY ACID 2-HYDROXYLASE"/>
    <property type="match status" value="1"/>
</dbReference>
<keyword evidence="9" id="KW-0862">Zinc</keyword>
<evidence type="ECO:0000256" key="2">
    <source>
        <dbReference type="ARBA" id="ARBA00004477"/>
    </source>
</evidence>
<evidence type="ECO:0000256" key="8">
    <source>
        <dbReference type="ARBA" id="ARBA00022832"/>
    </source>
</evidence>
<evidence type="ECO:0000256" key="6">
    <source>
        <dbReference type="ARBA" id="ARBA00022723"/>
    </source>
</evidence>
<name>A0ABM3FST9_NEOLC</name>
<organism evidence="17 18">
    <name type="scientific">Neodiprion lecontei</name>
    <name type="common">Redheaded pine sawfly</name>
    <dbReference type="NCBI Taxonomy" id="441921"/>
    <lineage>
        <taxon>Eukaryota</taxon>
        <taxon>Metazoa</taxon>
        <taxon>Ecdysozoa</taxon>
        <taxon>Arthropoda</taxon>
        <taxon>Hexapoda</taxon>
        <taxon>Insecta</taxon>
        <taxon>Pterygota</taxon>
        <taxon>Neoptera</taxon>
        <taxon>Endopterygota</taxon>
        <taxon>Hymenoptera</taxon>
        <taxon>Tenthredinoidea</taxon>
        <taxon>Diprionidae</taxon>
        <taxon>Diprioninae</taxon>
        <taxon>Neodiprion</taxon>
    </lineage>
</organism>
<evidence type="ECO:0000259" key="16">
    <source>
        <dbReference type="PROSITE" id="PS50255"/>
    </source>
</evidence>
<evidence type="ECO:0000256" key="10">
    <source>
        <dbReference type="ARBA" id="ARBA00022989"/>
    </source>
</evidence>
<keyword evidence="4" id="KW-0444">Lipid biosynthesis</keyword>